<gene>
    <name evidence="3" type="ORF">KEF29_17485</name>
</gene>
<dbReference type="Pfam" id="PF00857">
    <property type="entry name" value="Isochorismatase"/>
    <property type="match status" value="1"/>
</dbReference>
<evidence type="ECO:0000256" key="1">
    <source>
        <dbReference type="ARBA" id="ARBA00022801"/>
    </source>
</evidence>
<dbReference type="Proteomes" id="UP000682308">
    <property type="component" value="Unassembled WGS sequence"/>
</dbReference>
<protein>
    <submittedName>
        <fullName evidence="3">Isochorismatase family protein</fullName>
    </submittedName>
</protein>
<proteinExistence type="predicted"/>
<dbReference type="EMBL" id="JAGTPG010000002">
    <property type="protein sequence ID" value="MBR8640533.1"/>
    <property type="molecule type" value="Genomic_DNA"/>
</dbReference>
<reference evidence="3 4" key="1">
    <citation type="submission" date="2021-04" db="EMBL/GenBank/DDBJ databases">
        <title>Characterization of the biosynthetic gene cluster of new lipopeptides with antitumor activity in the genome of the marine Streptomyces PHM034.</title>
        <authorList>
            <person name="Ceniceros A."/>
            <person name="Canedo L."/>
            <person name="Mendez C."/>
            <person name="Olano C."/>
            <person name="Schleissner C."/>
            <person name="Cuevas C."/>
            <person name="De La Calle F."/>
            <person name="Salas J.A."/>
        </authorList>
    </citation>
    <scope>NUCLEOTIDE SEQUENCE [LARGE SCALE GENOMIC DNA]</scope>
    <source>
        <strain evidence="3 4">PHM034</strain>
    </source>
</reference>
<dbReference type="InterPro" id="IPR000868">
    <property type="entry name" value="Isochorismatase-like_dom"/>
</dbReference>
<evidence type="ECO:0000259" key="2">
    <source>
        <dbReference type="Pfam" id="PF00857"/>
    </source>
</evidence>
<organism evidence="3 4">
    <name type="scientific">Streptomyces tuirus</name>
    <dbReference type="NCBI Taxonomy" id="68278"/>
    <lineage>
        <taxon>Bacteria</taxon>
        <taxon>Bacillati</taxon>
        <taxon>Actinomycetota</taxon>
        <taxon>Actinomycetes</taxon>
        <taxon>Kitasatosporales</taxon>
        <taxon>Streptomycetaceae</taxon>
        <taxon>Streptomyces</taxon>
    </lineage>
</organism>
<dbReference type="GO" id="GO:0016787">
    <property type="term" value="F:hydrolase activity"/>
    <property type="evidence" value="ECO:0007669"/>
    <property type="project" value="UniProtKB-KW"/>
</dbReference>
<name>A0A941IZZ5_9ACTN</name>
<dbReference type="PANTHER" id="PTHR43540:SF1">
    <property type="entry name" value="ISOCHORISMATASE HYDROLASE"/>
    <property type="match status" value="1"/>
</dbReference>
<sequence>MTSSAAGRPWWRTMFTDLEGGDAYDGDYWSVRSDFGARPALVVVDVIEGFTGKEGQTLAEAAASYPTACGPAAWQAVPVIRRVVDLADRAWWPVVYTTGLPGGGAFGGTVKGDRGRPVTSMDVPGAVRIPEAVEPPERALVLAKPKASAFFDTPLVSYLVRNAVDTVIVVGATTSGCVRATVVDSYSHGFSTFVVEDGCFDRSRLSHGVNLAEMDLKYADVVTSDELHALVTDDSRQADKA</sequence>
<dbReference type="SUPFAM" id="SSF52499">
    <property type="entry name" value="Isochorismatase-like hydrolases"/>
    <property type="match status" value="1"/>
</dbReference>
<dbReference type="PANTHER" id="PTHR43540">
    <property type="entry name" value="PEROXYUREIDOACRYLATE/UREIDOACRYLATE AMIDOHYDROLASE-RELATED"/>
    <property type="match status" value="1"/>
</dbReference>
<accession>A0A941IZZ5</accession>
<dbReference type="InterPro" id="IPR050272">
    <property type="entry name" value="Isochorismatase-like_hydrls"/>
</dbReference>
<keyword evidence="1" id="KW-0378">Hydrolase</keyword>
<evidence type="ECO:0000313" key="3">
    <source>
        <dbReference type="EMBL" id="MBR8640533.1"/>
    </source>
</evidence>
<dbReference type="Gene3D" id="3.40.50.850">
    <property type="entry name" value="Isochorismatase-like"/>
    <property type="match status" value="1"/>
</dbReference>
<dbReference type="AlphaFoldDB" id="A0A941IZZ5"/>
<dbReference type="InterPro" id="IPR036380">
    <property type="entry name" value="Isochorismatase-like_sf"/>
</dbReference>
<comment type="caution">
    <text evidence="3">The sequence shown here is derived from an EMBL/GenBank/DDBJ whole genome shotgun (WGS) entry which is preliminary data.</text>
</comment>
<feature type="domain" description="Isochorismatase-like" evidence="2">
    <location>
        <begin position="40"/>
        <end position="226"/>
    </location>
</feature>
<keyword evidence="4" id="KW-1185">Reference proteome</keyword>
<evidence type="ECO:0000313" key="4">
    <source>
        <dbReference type="Proteomes" id="UP000682308"/>
    </source>
</evidence>